<name>A0AAV8YPA9_9CUCU</name>
<protein>
    <submittedName>
        <fullName evidence="1">Uncharacterized protein</fullName>
    </submittedName>
</protein>
<dbReference type="AlphaFoldDB" id="A0AAV8YPA9"/>
<evidence type="ECO:0000313" key="1">
    <source>
        <dbReference type="EMBL" id="KAJ8952555.1"/>
    </source>
</evidence>
<organism evidence="1 2">
    <name type="scientific">Aromia moschata</name>
    <dbReference type="NCBI Taxonomy" id="1265417"/>
    <lineage>
        <taxon>Eukaryota</taxon>
        <taxon>Metazoa</taxon>
        <taxon>Ecdysozoa</taxon>
        <taxon>Arthropoda</taxon>
        <taxon>Hexapoda</taxon>
        <taxon>Insecta</taxon>
        <taxon>Pterygota</taxon>
        <taxon>Neoptera</taxon>
        <taxon>Endopterygota</taxon>
        <taxon>Coleoptera</taxon>
        <taxon>Polyphaga</taxon>
        <taxon>Cucujiformia</taxon>
        <taxon>Chrysomeloidea</taxon>
        <taxon>Cerambycidae</taxon>
        <taxon>Cerambycinae</taxon>
        <taxon>Callichromatini</taxon>
        <taxon>Aromia</taxon>
    </lineage>
</organism>
<dbReference type="Proteomes" id="UP001162162">
    <property type="component" value="Unassembled WGS sequence"/>
</dbReference>
<proteinExistence type="predicted"/>
<reference evidence="1" key="1">
    <citation type="journal article" date="2023" name="Insect Mol. Biol.">
        <title>Genome sequencing provides insights into the evolution of gene families encoding plant cell wall-degrading enzymes in longhorned beetles.</title>
        <authorList>
            <person name="Shin N.R."/>
            <person name="Okamura Y."/>
            <person name="Kirsch R."/>
            <person name="Pauchet Y."/>
        </authorList>
    </citation>
    <scope>NUCLEOTIDE SEQUENCE</scope>
    <source>
        <strain evidence="1">AMC_N1</strain>
    </source>
</reference>
<accession>A0AAV8YPA9</accession>
<dbReference type="EMBL" id="JAPWTK010000067">
    <property type="protein sequence ID" value="KAJ8952555.1"/>
    <property type="molecule type" value="Genomic_DNA"/>
</dbReference>
<comment type="caution">
    <text evidence="1">The sequence shown here is derived from an EMBL/GenBank/DDBJ whole genome shotgun (WGS) entry which is preliminary data.</text>
</comment>
<evidence type="ECO:0000313" key="2">
    <source>
        <dbReference type="Proteomes" id="UP001162162"/>
    </source>
</evidence>
<keyword evidence="2" id="KW-1185">Reference proteome</keyword>
<gene>
    <name evidence="1" type="ORF">NQ318_006920</name>
</gene>
<sequence>MYYIVEFTGDPAKEKCFYILLHLYRYSRVNGEQVALAILFTFSSEEKHLHFPAVADGDCSLHHSCAILRAELH</sequence>